<dbReference type="Proteomes" id="UP000002320">
    <property type="component" value="Unassembled WGS sequence"/>
</dbReference>
<dbReference type="STRING" id="7176.B0WW57"/>
<evidence type="ECO:0000313" key="7">
    <source>
        <dbReference type="Proteomes" id="UP000002320"/>
    </source>
</evidence>
<dbReference type="OrthoDB" id="6611570at2759"/>
<dbReference type="InterPro" id="IPR009057">
    <property type="entry name" value="Homeodomain-like_sf"/>
</dbReference>
<dbReference type="Pfam" id="PF05225">
    <property type="entry name" value="HTH_psq"/>
    <property type="match status" value="1"/>
</dbReference>
<dbReference type="VEuPathDB" id="VectorBase:CPIJ011217"/>
<dbReference type="GO" id="GO:0006357">
    <property type="term" value="P:regulation of transcription by RNA polymerase II"/>
    <property type="evidence" value="ECO:0007669"/>
    <property type="project" value="TreeGrafter"/>
</dbReference>
<dbReference type="InterPro" id="IPR051095">
    <property type="entry name" value="Dros_DevTransReg"/>
</dbReference>
<name>B0WW57_CULQU</name>
<dbReference type="PANTHER" id="PTHR23110:SF109">
    <property type="entry name" value="FI07618P-RELATED"/>
    <property type="match status" value="1"/>
</dbReference>
<dbReference type="eggNOG" id="ENOG502RYZ4">
    <property type="taxonomic scope" value="Eukaryota"/>
</dbReference>
<dbReference type="SUPFAM" id="SSF46689">
    <property type="entry name" value="Homeodomain-like"/>
    <property type="match status" value="1"/>
</dbReference>
<evidence type="ECO:0000259" key="4">
    <source>
        <dbReference type="PROSITE" id="PS50960"/>
    </source>
</evidence>
<dbReference type="AlphaFoldDB" id="B0WW57"/>
<reference evidence="6" key="2">
    <citation type="submission" date="2021-02" db="UniProtKB">
        <authorList>
            <consortium name="EnsemblMetazoa"/>
        </authorList>
    </citation>
    <scope>IDENTIFICATION</scope>
    <source>
        <strain evidence="6">JHB</strain>
    </source>
</reference>
<feature type="domain" description="HTH psq-type" evidence="4">
    <location>
        <begin position="29"/>
        <end position="81"/>
    </location>
</feature>
<dbReference type="KEGG" id="cqu:CpipJ_CPIJ011217"/>
<dbReference type="OMA" id="YANRVNN"/>
<dbReference type="InParanoid" id="B0WW57"/>
<dbReference type="EMBL" id="DS232138">
    <property type="protein sequence ID" value="EDS35888.1"/>
    <property type="molecule type" value="Genomic_DNA"/>
</dbReference>
<evidence type="ECO:0000313" key="5">
    <source>
        <dbReference type="EMBL" id="EDS35888.1"/>
    </source>
</evidence>
<comment type="subcellular location">
    <subcellularLocation>
        <location evidence="1 3">Nucleus</location>
    </subcellularLocation>
</comment>
<evidence type="ECO:0000256" key="3">
    <source>
        <dbReference type="PROSITE-ProRule" id="PRU00320"/>
    </source>
</evidence>
<dbReference type="EnsemblMetazoa" id="CPIJ011217-RA">
    <property type="protein sequence ID" value="CPIJ011217-PA"/>
    <property type="gene ID" value="CPIJ011217"/>
</dbReference>
<accession>B0WW57</accession>
<keyword evidence="3" id="KW-0238">DNA-binding</keyword>
<protein>
    <submittedName>
        <fullName evidence="5 6">BAB-I protein</fullName>
    </submittedName>
</protein>
<dbReference type="PROSITE" id="PS50960">
    <property type="entry name" value="HTH_PSQ"/>
    <property type="match status" value="1"/>
</dbReference>
<dbReference type="HOGENOM" id="CLU_134183_0_0_1"/>
<evidence type="ECO:0000313" key="6">
    <source>
        <dbReference type="EnsemblMetazoa" id="CPIJ011217-PA"/>
    </source>
</evidence>
<evidence type="ECO:0000256" key="1">
    <source>
        <dbReference type="ARBA" id="ARBA00004123"/>
    </source>
</evidence>
<reference evidence="5" key="1">
    <citation type="submission" date="2007-03" db="EMBL/GenBank/DDBJ databases">
        <title>Annotation of Culex pipiens quinquefasciatus.</title>
        <authorList>
            <consortium name="The Broad Institute Genome Sequencing Platform"/>
            <person name="Atkinson P.W."/>
            <person name="Hemingway J."/>
            <person name="Christensen B.M."/>
            <person name="Higgs S."/>
            <person name="Kodira C."/>
            <person name="Hannick L."/>
            <person name="Megy K."/>
            <person name="O'Leary S."/>
            <person name="Pearson M."/>
            <person name="Haas B.J."/>
            <person name="Mauceli E."/>
            <person name="Wortman J.R."/>
            <person name="Lee N.H."/>
            <person name="Guigo R."/>
            <person name="Stanke M."/>
            <person name="Alvarado L."/>
            <person name="Amedeo P."/>
            <person name="Antoine C.H."/>
            <person name="Arensburger P."/>
            <person name="Bidwell S.L."/>
            <person name="Crawford M."/>
            <person name="Camaro F."/>
            <person name="Devon K."/>
            <person name="Engels R."/>
            <person name="Hammond M."/>
            <person name="Howarth C."/>
            <person name="Koehrsen M."/>
            <person name="Lawson D."/>
            <person name="Montgomery P."/>
            <person name="Nene V."/>
            <person name="Nusbaum C."/>
            <person name="Puiu D."/>
            <person name="Romero-Severson J."/>
            <person name="Severson D.W."/>
            <person name="Shumway M."/>
            <person name="Sisk P."/>
            <person name="Stolte C."/>
            <person name="Zeng Q."/>
            <person name="Eisenstadt E."/>
            <person name="Fraser-Liggett C."/>
            <person name="Strausberg R."/>
            <person name="Galagan J."/>
            <person name="Birren B."/>
            <person name="Collins F.H."/>
        </authorList>
    </citation>
    <scope>NUCLEOTIDE SEQUENCE [LARGE SCALE GENOMIC DNA]</scope>
    <source>
        <strain evidence="5">JHB</strain>
    </source>
</reference>
<proteinExistence type="predicted"/>
<dbReference type="GO" id="GO:0005634">
    <property type="term" value="C:nucleus"/>
    <property type="evidence" value="ECO:0007669"/>
    <property type="project" value="UniProtKB-SubCell"/>
</dbReference>
<dbReference type="GO" id="GO:0003677">
    <property type="term" value="F:DNA binding"/>
    <property type="evidence" value="ECO:0007669"/>
    <property type="project" value="UniProtKB-UniRule"/>
</dbReference>
<organism>
    <name type="scientific">Culex quinquefasciatus</name>
    <name type="common">Southern house mosquito</name>
    <name type="synonym">Culex pungens</name>
    <dbReference type="NCBI Taxonomy" id="7176"/>
    <lineage>
        <taxon>Eukaryota</taxon>
        <taxon>Metazoa</taxon>
        <taxon>Ecdysozoa</taxon>
        <taxon>Arthropoda</taxon>
        <taxon>Hexapoda</taxon>
        <taxon>Insecta</taxon>
        <taxon>Pterygota</taxon>
        <taxon>Neoptera</taxon>
        <taxon>Endopterygota</taxon>
        <taxon>Diptera</taxon>
        <taxon>Nematocera</taxon>
        <taxon>Culicoidea</taxon>
        <taxon>Culicidae</taxon>
        <taxon>Culicinae</taxon>
        <taxon>Culicini</taxon>
        <taxon>Culex</taxon>
        <taxon>Culex</taxon>
    </lineage>
</organism>
<sequence length="146" mass="17022">MVSESYQYQLQSMWQKCWNSQNLIHHLRFRERGPLKSWRPETMAEAIFSVLKEGLSLSQAARKYDIPYPTFVLYANRVHNMLGPSIDGGTDLRPKGRGRPQRILLGIWPDDHIKGVIKSVVFRDTKEIKDDSILYGRHSVSKLYNF</sequence>
<keyword evidence="7" id="KW-1185">Reference proteome</keyword>
<gene>
    <name evidence="6" type="primary">6044058</name>
    <name evidence="5" type="ORF">CpipJ_CPIJ011217</name>
</gene>
<feature type="DNA-binding region" description="H-T-H motif" evidence="3">
    <location>
        <begin position="57"/>
        <end position="77"/>
    </location>
</feature>
<dbReference type="VEuPathDB" id="VectorBase:CQUJHB014644"/>
<evidence type="ECO:0000256" key="2">
    <source>
        <dbReference type="ARBA" id="ARBA00023242"/>
    </source>
</evidence>
<keyword evidence="2 3" id="KW-0539">Nucleus</keyword>
<dbReference type="InterPro" id="IPR007889">
    <property type="entry name" value="HTH_Psq"/>
</dbReference>
<dbReference type="PANTHER" id="PTHR23110">
    <property type="entry name" value="BTB DOMAIN TRANSCRIPTION FACTOR"/>
    <property type="match status" value="1"/>
</dbReference>